<keyword evidence="3" id="KW-1185">Reference proteome</keyword>
<keyword evidence="1" id="KW-0812">Transmembrane</keyword>
<comment type="caution">
    <text evidence="2">The sequence shown here is derived from an EMBL/GenBank/DDBJ whole genome shotgun (WGS) entry which is preliminary data.</text>
</comment>
<gene>
    <name evidence="2" type="ORF">E2C01_034718</name>
</gene>
<organism evidence="2 3">
    <name type="scientific">Portunus trituberculatus</name>
    <name type="common">Swimming crab</name>
    <name type="synonym">Neptunus trituberculatus</name>
    <dbReference type="NCBI Taxonomy" id="210409"/>
    <lineage>
        <taxon>Eukaryota</taxon>
        <taxon>Metazoa</taxon>
        <taxon>Ecdysozoa</taxon>
        <taxon>Arthropoda</taxon>
        <taxon>Crustacea</taxon>
        <taxon>Multicrustacea</taxon>
        <taxon>Malacostraca</taxon>
        <taxon>Eumalacostraca</taxon>
        <taxon>Eucarida</taxon>
        <taxon>Decapoda</taxon>
        <taxon>Pleocyemata</taxon>
        <taxon>Brachyura</taxon>
        <taxon>Eubrachyura</taxon>
        <taxon>Portunoidea</taxon>
        <taxon>Portunidae</taxon>
        <taxon>Portuninae</taxon>
        <taxon>Portunus</taxon>
    </lineage>
</organism>
<keyword evidence="1" id="KW-1133">Transmembrane helix</keyword>
<dbReference type="AlphaFoldDB" id="A0A5B7F7R7"/>
<sequence length="79" mass="8928">MRLFRHRLTSCDIVRRCPTSSDIVTIAYAVASQENLKILVVPISFDMLYVIVVSVLYDDVIVGLGSDVVRPSFRLSFLH</sequence>
<accession>A0A5B7F7R7</accession>
<evidence type="ECO:0000313" key="3">
    <source>
        <dbReference type="Proteomes" id="UP000324222"/>
    </source>
</evidence>
<name>A0A5B7F7R7_PORTR</name>
<dbReference type="EMBL" id="VSRR010004941">
    <property type="protein sequence ID" value="MPC41133.1"/>
    <property type="molecule type" value="Genomic_DNA"/>
</dbReference>
<proteinExistence type="predicted"/>
<evidence type="ECO:0000256" key="1">
    <source>
        <dbReference type="SAM" id="Phobius"/>
    </source>
</evidence>
<feature type="transmembrane region" description="Helical" evidence="1">
    <location>
        <begin position="38"/>
        <end position="57"/>
    </location>
</feature>
<dbReference type="Proteomes" id="UP000324222">
    <property type="component" value="Unassembled WGS sequence"/>
</dbReference>
<reference evidence="2 3" key="1">
    <citation type="submission" date="2019-05" db="EMBL/GenBank/DDBJ databases">
        <title>Another draft genome of Portunus trituberculatus and its Hox gene families provides insights of decapod evolution.</title>
        <authorList>
            <person name="Jeong J.-H."/>
            <person name="Song I."/>
            <person name="Kim S."/>
            <person name="Choi T."/>
            <person name="Kim D."/>
            <person name="Ryu S."/>
            <person name="Kim W."/>
        </authorList>
    </citation>
    <scope>NUCLEOTIDE SEQUENCE [LARGE SCALE GENOMIC DNA]</scope>
    <source>
        <tissue evidence="2">Muscle</tissue>
    </source>
</reference>
<protein>
    <submittedName>
        <fullName evidence="2">Uncharacterized protein</fullName>
    </submittedName>
</protein>
<evidence type="ECO:0000313" key="2">
    <source>
        <dbReference type="EMBL" id="MPC41133.1"/>
    </source>
</evidence>
<keyword evidence="1" id="KW-0472">Membrane</keyword>